<dbReference type="Proteomes" id="UP000646548">
    <property type="component" value="Unassembled WGS sequence"/>
</dbReference>
<comment type="similarity">
    <text evidence="1">Belongs to the CRISP family.</text>
</comment>
<dbReference type="PRINTS" id="PR00838">
    <property type="entry name" value="V5ALLERGEN"/>
</dbReference>
<dbReference type="PRINTS" id="PR00837">
    <property type="entry name" value="V5TPXLIKE"/>
</dbReference>
<dbReference type="SMART" id="SM00198">
    <property type="entry name" value="SCP"/>
    <property type="match status" value="1"/>
</dbReference>
<name>A0A834BKT8_ORYME</name>
<dbReference type="InterPro" id="IPR002413">
    <property type="entry name" value="V5_allergen-like"/>
</dbReference>
<evidence type="ECO:0000313" key="4">
    <source>
        <dbReference type="Proteomes" id="UP000646548"/>
    </source>
</evidence>
<reference evidence="3" key="1">
    <citation type="journal article" name="BMC Genomics">
        <title>Long-read sequencing and de novo genome assembly of marine medaka (Oryzias melastigma).</title>
        <authorList>
            <person name="Liang P."/>
            <person name="Saqib H.S.A."/>
            <person name="Ni X."/>
            <person name="Shen Y."/>
        </authorList>
    </citation>
    <scope>NUCLEOTIDE SEQUENCE</scope>
    <source>
        <strain evidence="3">Bigg-433</strain>
    </source>
</reference>
<gene>
    <name evidence="3" type="ORF">FQA47_018537</name>
</gene>
<evidence type="ECO:0000256" key="1">
    <source>
        <dbReference type="ARBA" id="ARBA00009923"/>
    </source>
</evidence>
<sequence length="214" mass="24198">MELMVWDEGLAALAFSWASQCLWDHGPRQVIKYLGQNLSITSGRYSAPSLNLCKSWHSERRGFSYPDRCSGSVCSHYTQMVWASSSRVGCAVRKCSNMHVFGKTWKEATLLVCNYSVNLVGPERAAEAHGPSLSWPAHRQSSAVTGMYGQDGTLRFSNSCKERCHKSSQQFIFRIFINSSMMVWLLRAAAFVHFDFYWASPAARLSDRTWGNEM</sequence>
<dbReference type="SUPFAM" id="SSF55797">
    <property type="entry name" value="PR-1-like"/>
    <property type="match status" value="1"/>
</dbReference>
<dbReference type="InterPro" id="IPR035940">
    <property type="entry name" value="CAP_sf"/>
</dbReference>
<dbReference type="InterPro" id="IPR001283">
    <property type="entry name" value="CRISP-related"/>
</dbReference>
<evidence type="ECO:0000313" key="3">
    <source>
        <dbReference type="EMBL" id="KAF6715138.1"/>
    </source>
</evidence>
<dbReference type="AlphaFoldDB" id="A0A834BKT8"/>
<protein>
    <submittedName>
        <fullName evidence="3">Peptidase inhibitor R3HDML</fullName>
    </submittedName>
</protein>
<accession>A0A834BKT8</accession>
<evidence type="ECO:0000259" key="2">
    <source>
        <dbReference type="SMART" id="SM00198"/>
    </source>
</evidence>
<comment type="caution">
    <text evidence="3">The sequence shown here is derived from an EMBL/GenBank/DDBJ whole genome shotgun (WGS) entry which is preliminary data.</text>
</comment>
<dbReference type="PANTHER" id="PTHR10334">
    <property type="entry name" value="CYSTEINE-RICH SECRETORY PROTEIN-RELATED"/>
    <property type="match status" value="1"/>
</dbReference>
<organism evidence="3 4">
    <name type="scientific">Oryzias melastigma</name>
    <name type="common">Marine medaka</name>
    <dbReference type="NCBI Taxonomy" id="30732"/>
    <lineage>
        <taxon>Eukaryota</taxon>
        <taxon>Metazoa</taxon>
        <taxon>Chordata</taxon>
        <taxon>Craniata</taxon>
        <taxon>Vertebrata</taxon>
        <taxon>Euteleostomi</taxon>
        <taxon>Actinopterygii</taxon>
        <taxon>Neopterygii</taxon>
        <taxon>Teleostei</taxon>
        <taxon>Neoteleostei</taxon>
        <taxon>Acanthomorphata</taxon>
        <taxon>Ovalentaria</taxon>
        <taxon>Atherinomorphae</taxon>
        <taxon>Beloniformes</taxon>
        <taxon>Adrianichthyidae</taxon>
        <taxon>Oryziinae</taxon>
        <taxon>Oryzias</taxon>
    </lineage>
</organism>
<dbReference type="InterPro" id="IPR014044">
    <property type="entry name" value="CAP_dom"/>
</dbReference>
<proteinExistence type="inferred from homology"/>
<dbReference type="Pfam" id="PF00188">
    <property type="entry name" value="CAP"/>
    <property type="match status" value="1"/>
</dbReference>
<feature type="domain" description="SCP" evidence="2">
    <location>
        <begin position="1"/>
        <end position="121"/>
    </location>
</feature>
<dbReference type="Gene3D" id="3.40.33.10">
    <property type="entry name" value="CAP"/>
    <property type="match status" value="1"/>
</dbReference>
<dbReference type="EMBL" id="WKFB01001155">
    <property type="protein sequence ID" value="KAF6715138.1"/>
    <property type="molecule type" value="Genomic_DNA"/>
</dbReference>